<feature type="domain" description="Signal transduction histidine kinase internal region" evidence="2">
    <location>
        <begin position="146"/>
        <end position="222"/>
    </location>
</feature>
<evidence type="ECO:0000259" key="2">
    <source>
        <dbReference type="Pfam" id="PF06580"/>
    </source>
</evidence>
<keyword evidence="1" id="KW-1133">Transmembrane helix</keyword>
<name>A0A3B7MHA1_9BACT</name>
<evidence type="ECO:0000313" key="3">
    <source>
        <dbReference type="EMBL" id="AXY73774.1"/>
    </source>
</evidence>
<reference evidence="3 4" key="1">
    <citation type="submission" date="2018-09" db="EMBL/GenBank/DDBJ databases">
        <title>Genome sequencing of strain 6GH32-13.</title>
        <authorList>
            <person name="Weon H.-Y."/>
            <person name="Heo J."/>
            <person name="Kwon S.-W."/>
        </authorList>
    </citation>
    <scope>NUCLEOTIDE SEQUENCE [LARGE SCALE GENOMIC DNA]</scope>
    <source>
        <strain evidence="3 4">5GH32-13</strain>
    </source>
</reference>
<dbReference type="EMBL" id="CP032157">
    <property type="protein sequence ID" value="AXY73774.1"/>
    <property type="molecule type" value="Genomic_DNA"/>
</dbReference>
<keyword evidence="1" id="KW-0812">Transmembrane</keyword>
<sequence length="330" mass="38143">MRKRLILLFVIFVALYFLLHIAYDLPNLVNGHSRFLGMPASMGDLIGRLLEIVLYFLFALVPYLLFYHFYPRRVAPAIVLTVIALPIIFYLCYKTGRDVRLKSYFLNNIFYAFLYTVYGLVFYFIRYAQHKELEQKDMVIQNRQSELSFLRSQINPHFLFNSLHNIYSLMYQNAAGAQDAILSLSDLLRYMLYDASERVPLQKEIDYIARYIELQKIRFDHAIHAPLRVTGDTAALPIVPLLLIPFVENAFKHGDFSGMEEGVEITIHAGPRSIYFHCVNRKGHGLKDAAGGIGLQNVQRRLALLYADKHTLKIDDTDNHFTINLELING</sequence>
<dbReference type="Pfam" id="PF06580">
    <property type="entry name" value="His_kinase"/>
    <property type="match status" value="1"/>
</dbReference>
<feature type="transmembrane region" description="Helical" evidence="1">
    <location>
        <begin position="105"/>
        <end position="125"/>
    </location>
</feature>
<gene>
    <name evidence="3" type="ORF">D3H65_07195</name>
</gene>
<accession>A0A3B7MHA1</accession>
<dbReference type="RefSeq" id="WP_119049609.1">
    <property type="nucleotide sequence ID" value="NZ_CP032157.1"/>
</dbReference>
<organism evidence="3 4">
    <name type="scientific">Paraflavitalea soli</name>
    <dbReference type="NCBI Taxonomy" id="2315862"/>
    <lineage>
        <taxon>Bacteria</taxon>
        <taxon>Pseudomonadati</taxon>
        <taxon>Bacteroidota</taxon>
        <taxon>Chitinophagia</taxon>
        <taxon>Chitinophagales</taxon>
        <taxon>Chitinophagaceae</taxon>
        <taxon>Paraflavitalea</taxon>
    </lineage>
</organism>
<dbReference type="KEGG" id="pseg:D3H65_07195"/>
<dbReference type="OrthoDB" id="9792992at2"/>
<dbReference type="PANTHER" id="PTHR34220">
    <property type="entry name" value="SENSOR HISTIDINE KINASE YPDA"/>
    <property type="match status" value="1"/>
</dbReference>
<evidence type="ECO:0000313" key="4">
    <source>
        <dbReference type="Proteomes" id="UP000263900"/>
    </source>
</evidence>
<dbReference type="GO" id="GO:0016020">
    <property type="term" value="C:membrane"/>
    <property type="evidence" value="ECO:0007669"/>
    <property type="project" value="InterPro"/>
</dbReference>
<dbReference type="Gene3D" id="3.30.565.10">
    <property type="entry name" value="Histidine kinase-like ATPase, C-terminal domain"/>
    <property type="match status" value="1"/>
</dbReference>
<dbReference type="GO" id="GO:0000155">
    <property type="term" value="F:phosphorelay sensor kinase activity"/>
    <property type="evidence" value="ECO:0007669"/>
    <property type="project" value="InterPro"/>
</dbReference>
<proteinExistence type="predicted"/>
<feature type="transmembrane region" description="Helical" evidence="1">
    <location>
        <begin position="74"/>
        <end position="93"/>
    </location>
</feature>
<dbReference type="PANTHER" id="PTHR34220:SF7">
    <property type="entry name" value="SENSOR HISTIDINE KINASE YPDA"/>
    <property type="match status" value="1"/>
</dbReference>
<keyword evidence="1" id="KW-0472">Membrane</keyword>
<dbReference type="Proteomes" id="UP000263900">
    <property type="component" value="Chromosome"/>
</dbReference>
<dbReference type="InterPro" id="IPR010559">
    <property type="entry name" value="Sig_transdc_His_kin_internal"/>
</dbReference>
<feature type="transmembrane region" description="Helical" evidence="1">
    <location>
        <begin position="46"/>
        <end position="67"/>
    </location>
</feature>
<keyword evidence="4" id="KW-1185">Reference proteome</keyword>
<dbReference type="AlphaFoldDB" id="A0A3B7MHA1"/>
<protein>
    <recommendedName>
        <fullName evidence="2">Signal transduction histidine kinase internal region domain-containing protein</fullName>
    </recommendedName>
</protein>
<evidence type="ECO:0000256" key="1">
    <source>
        <dbReference type="SAM" id="Phobius"/>
    </source>
</evidence>
<dbReference type="InterPro" id="IPR050640">
    <property type="entry name" value="Bact_2-comp_sensor_kinase"/>
</dbReference>
<dbReference type="InterPro" id="IPR036890">
    <property type="entry name" value="HATPase_C_sf"/>
</dbReference>